<dbReference type="GeneTree" id="ENSGT00950000183181"/>
<dbReference type="CTD" id="101884530"/>
<dbReference type="Proteomes" id="UP001501920">
    <property type="component" value="Chromosome 18"/>
</dbReference>
<feature type="compositionally biased region" description="Basic residues" evidence="3">
    <location>
        <begin position="465"/>
        <end position="482"/>
    </location>
</feature>
<evidence type="ECO:0008006" key="6">
    <source>
        <dbReference type="Google" id="ProtNLM"/>
    </source>
</evidence>
<organism evidence="4 5">
    <name type="scientific">Pygocentrus nattereri</name>
    <name type="common">Red-bellied piranha</name>
    <dbReference type="NCBI Taxonomy" id="42514"/>
    <lineage>
        <taxon>Eukaryota</taxon>
        <taxon>Metazoa</taxon>
        <taxon>Chordata</taxon>
        <taxon>Craniata</taxon>
        <taxon>Vertebrata</taxon>
        <taxon>Euteleostomi</taxon>
        <taxon>Actinopterygii</taxon>
        <taxon>Neopterygii</taxon>
        <taxon>Teleostei</taxon>
        <taxon>Ostariophysi</taxon>
        <taxon>Characiformes</taxon>
        <taxon>Characoidei</taxon>
        <taxon>Pygocentrus</taxon>
    </lineage>
</organism>
<sequence length="638" mass="69588">METERSGVESCAGSKNSSAMHRAFSFPAAGERSRYKERLEASLAGLLELEVLKERQEGLVLGALALGDSGRGRPAWGLLRHGFSLTSARAGEQSALAEQQQGLMTVLQQQVGELRVDTESSSVENPTEAADSGPSSGFYEPSDTQSPLDSGELSPRTTFPVRSLGANERPMSAGDTFVASRDGLQVSGGRSLLPRSLSAPQPPLAGIAERGVEREQWFWPVGDAVGEEDFQQAQRMETYILGLIQRRLLTARHCKPRTSLSPEARGVVRQGSLCCKEPPFATERHKASPSPERSPVWASYCLEEEQLGCLSHEEALPVHYPRPPALSGIRSTSLDFPCGALEPSSSEADSPQNYQVPHSPSSDEQLVNAQYIPAQPCRAPTRAKTHRAHSAPKASRPTHSPERVERAQPKPRAVPKKCRFTEERAATKKPGRRACRSQSENSLLGQKGAPERKYSTVERDNGRAGHSKSRRSQGGLGHRRWRSTLELSQDEAEPSPPPEQSTRRPRRSRPGPPPYSYSQAPQHLHHPHHFQHHPHLHSPDYLPCRPDGGYKHAGPAEWESSLSEGESPGSSSMSSDSDESGGLVWPQQLAPQLAPPSPPTPPGAPLQTKALVKIKASHALKKKILRFRTGSLKVMTTV</sequence>
<dbReference type="PANTHER" id="PTHR15919">
    <property type="entry name" value="DAPPER-RELATED"/>
    <property type="match status" value="1"/>
</dbReference>
<reference evidence="4" key="3">
    <citation type="submission" date="2025-09" db="UniProtKB">
        <authorList>
            <consortium name="Ensembl"/>
        </authorList>
    </citation>
    <scope>IDENTIFICATION</scope>
</reference>
<keyword evidence="2" id="KW-0175">Coiled coil</keyword>
<dbReference type="RefSeq" id="XP_017546798.1">
    <property type="nucleotide sequence ID" value="XM_017691309.1"/>
</dbReference>
<keyword evidence="5" id="KW-1185">Reference proteome</keyword>
<dbReference type="STRING" id="42514.ENSPNAP00000014138"/>
<evidence type="ECO:0000256" key="1">
    <source>
        <dbReference type="ARBA" id="ARBA00010807"/>
    </source>
</evidence>
<feature type="compositionally biased region" description="Basic residues" evidence="3">
    <location>
        <begin position="381"/>
        <end position="390"/>
    </location>
</feature>
<name>A0A3B4CS02_PYGNA</name>
<dbReference type="Pfam" id="PF15268">
    <property type="entry name" value="Dapper"/>
    <property type="match status" value="2"/>
</dbReference>
<feature type="region of interest" description="Disordered" evidence="3">
    <location>
        <begin position="337"/>
        <end position="363"/>
    </location>
</feature>
<dbReference type="GeneID" id="108423771"/>
<dbReference type="AlphaFoldDB" id="A0A3B4CS02"/>
<feature type="region of interest" description="Disordered" evidence="3">
    <location>
        <begin position="378"/>
        <end position="607"/>
    </location>
</feature>
<feature type="compositionally biased region" description="Low complexity" evidence="3">
    <location>
        <begin position="559"/>
        <end position="592"/>
    </location>
</feature>
<feature type="compositionally biased region" description="Polar residues" evidence="3">
    <location>
        <begin position="343"/>
        <end position="363"/>
    </location>
</feature>
<comment type="similarity">
    <text evidence="1">Belongs to the dapper family.</text>
</comment>
<dbReference type="PANTHER" id="PTHR15919:SF1">
    <property type="entry name" value="DAPPER HOMOLOG 3"/>
    <property type="match status" value="1"/>
</dbReference>
<feature type="compositionally biased region" description="Basic residues" evidence="3">
    <location>
        <begin position="523"/>
        <end position="536"/>
    </location>
</feature>
<feature type="compositionally biased region" description="Basic and acidic residues" evidence="3">
    <location>
        <begin position="449"/>
        <end position="463"/>
    </location>
</feature>
<dbReference type="Ensembl" id="ENSPNAT00000037204.2">
    <property type="protein sequence ID" value="ENSPNAP00000014138.1"/>
    <property type="gene ID" value="ENSPNAG00000003618.2"/>
</dbReference>
<evidence type="ECO:0000256" key="3">
    <source>
        <dbReference type="SAM" id="MobiDB-lite"/>
    </source>
</evidence>
<feature type="compositionally biased region" description="Basic and acidic residues" evidence="3">
    <location>
        <begin position="399"/>
        <end position="408"/>
    </location>
</feature>
<accession>A0A3B4CS02</accession>
<dbReference type="GO" id="GO:0090090">
    <property type="term" value="P:negative regulation of canonical Wnt signaling pathway"/>
    <property type="evidence" value="ECO:0007669"/>
    <property type="project" value="TreeGrafter"/>
</dbReference>
<reference evidence="4" key="2">
    <citation type="submission" date="2025-08" db="UniProtKB">
        <authorList>
            <consortium name="Ensembl"/>
        </authorList>
    </citation>
    <scope>IDENTIFICATION</scope>
</reference>
<proteinExistence type="inferred from homology"/>
<evidence type="ECO:0000313" key="5">
    <source>
        <dbReference type="Proteomes" id="UP001501920"/>
    </source>
</evidence>
<protein>
    <recommendedName>
        <fullName evidence="6">Dishevelled-binding antagonist of beta-catenin 3a</fullName>
    </recommendedName>
</protein>
<dbReference type="OrthoDB" id="9886203at2759"/>
<evidence type="ECO:0000313" key="4">
    <source>
        <dbReference type="Ensembl" id="ENSPNAP00000014138.1"/>
    </source>
</evidence>
<evidence type="ECO:0000256" key="2">
    <source>
        <dbReference type="ARBA" id="ARBA00023054"/>
    </source>
</evidence>
<reference evidence="4 5" key="1">
    <citation type="submission" date="2020-10" db="EMBL/GenBank/DDBJ databases">
        <title>Pygocentrus nattereri (red-bellied piranha) genome, fPygNat1, primary haplotype.</title>
        <authorList>
            <person name="Myers G."/>
            <person name="Meyer A."/>
            <person name="Karagic N."/>
            <person name="Pippel M."/>
            <person name="Winkler S."/>
            <person name="Tracey A."/>
            <person name="Wood J."/>
            <person name="Formenti G."/>
            <person name="Howe K."/>
            <person name="Fedrigo O."/>
            <person name="Jarvis E.D."/>
        </authorList>
    </citation>
    <scope>NUCLEOTIDE SEQUENCE [LARGE SCALE GENOMIC DNA]</scope>
</reference>
<feature type="compositionally biased region" description="Pro residues" evidence="3">
    <location>
        <begin position="593"/>
        <end position="604"/>
    </location>
</feature>
<dbReference type="GO" id="GO:0005737">
    <property type="term" value="C:cytoplasm"/>
    <property type="evidence" value="ECO:0007669"/>
    <property type="project" value="TreeGrafter"/>
</dbReference>
<dbReference type="InterPro" id="IPR024843">
    <property type="entry name" value="Dapper"/>
</dbReference>
<feature type="region of interest" description="Disordered" evidence="3">
    <location>
        <begin position="114"/>
        <end position="174"/>
    </location>
</feature>